<name>A0ABS7E9D8_9GAMM</name>
<accession>A0ABS7E9D8</accession>
<reference evidence="1 2" key="1">
    <citation type="submission" date="2021-07" db="EMBL/GenBank/DDBJ databases">
        <title>Shewanella sp. nov, isolated from SCS.</title>
        <authorList>
            <person name="Cao W.R."/>
        </authorList>
    </citation>
    <scope>NUCLEOTIDE SEQUENCE [LARGE SCALE GENOMIC DNA]</scope>
    <source>
        <strain evidence="1 2">NR704-98</strain>
    </source>
</reference>
<dbReference type="Proteomes" id="UP001195963">
    <property type="component" value="Unassembled WGS sequence"/>
</dbReference>
<protein>
    <submittedName>
        <fullName evidence="1">Uncharacterized protein</fullName>
    </submittedName>
</protein>
<evidence type="ECO:0000313" key="1">
    <source>
        <dbReference type="EMBL" id="MBW8186302.1"/>
    </source>
</evidence>
<dbReference type="EMBL" id="JAHZST010000024">
    <property type="protein sequence ID" value="MBW8186302.1"/>
    <property type="molecule type" value="Genomic_DNA"/>
</dbReference>
<evidence type="ECO:0000313" key="2">
    <source>
        <dbReference type="Proteomes" id="UP001195963"/>
    </source>
</evidence>
<gene>
    <name evidence="1" type="ORF">K0625_22010</name>
</gene>
<proteinExistence type="predicted"/>
<dbReference type="RefSeq" id="WP_220111602.1">
    <property type="nucleotide sequence ID" value="NZ_JAHZST010000024.1"/>
</dbReference>
<sequence length="77" mass="8652">MIGLIKHNQKALVPTLVFGMTLAIVFSASHFHPKNQIAASTTVSQQLTFNRYQAGFVCRERGWEFCTGWSYSTSRLA</sequence>
<comment type="caution">
    <text evidence="1">The sequence shown here is derived from an EMBL/GenBank/DDBJ whole genome shotgun (WGS) entry which is preliminary data.</text>
</comment>
<organism evidence="1 2">
    <name type="scientific">Shewanella nanhaiensis</name>
    <dbReference type="NCBI Taxonomy" id="2864872"/>
    <lineage>
        <taxon>Bacteria</taxon>
        <taxon>Pseudomonadati</taxon>
        <taxon>Pseudomonadota</taxon>
        <taxon>Gammaproteobacteria</taxon>
        <taxon>Alteromonadales</taxon>
        <taxon>Shewanellaceae</taxon>
        <taxon>Shewanella</taxon>
    </lineage>
</organism>
<keyword evidence="2" id="KW-1185">Reference proteome</keyword>